<dbReference type="PANTHER" id="PTHR11079:SF149">
    <property type="entry name" value="TRNA-SPECIFIC ADENOSINE DEAMINASE 2"/>
    <property type="match status" value="1"/>
</dbReference>
<evidence type="ECO:0000259" key="4">
    <source>
        <dbReference type="PROSITE" id="PS51747"/>
    </source>
</evidence>
<dbReference type="SUPFAM" id="SSF53927">
    <property type="entry name" value="Cytidine deaminase-like"/>
    <property type="match status" value="1"/>
</dbReference>
<dbReference type="Pfam" id="PF00383">
    <property type="entry name" value="dCMP_cyt_deam_1"/>
    <property type="match status" value="1"/>
</dbReference>
<sequence>MSDGSTEVFEKITDIDERFMDAAFQQAEEAFQNDEVPVGCVVVINNVQVAVGRNDVNRTKNPTRHAEMVALDNMKLYCSKICKNLSDLVAEATLYVTLEPCIMCAAALYHLRFRRIFYAAANERFGGLDSVGNRRKYGAEHIIDIISCCRPTPSIELLKKFYDKENPFCPEEIRNTKRKGRLVLD</sequence>
<dbReference type="AlphaFoldDB" id="A0A0N5AX27"/>
<dbReference type="GO" id="GO:0052717">
    <property type="term" value="F:tRNA-specific adenosine-34 deaminase activity"/>
    <property type="evidence" value="ECO:0007669"/>
    <property type="project" value="TreeGrafter"/>
</dbReference>
<dbReference type="GO" id="GO:0008270">
    <property type="term" value="F:zinc ion binding"/>
    <property type="evidence" value="ECO:0007669"/>
    <property type="project" value="InterPro"/>
</dbReference>
<dbReference type="GO" id="GO:0005737">
    <property type="term" value="C:cytoplasm"/>
    <property type="evidence" value="ECO:0007669"/>
    <property type="project" value="TreeGrafter"/>
</dbReference>
<dbReference type="Proteomes" id="UP000046393">
    <property type="component" value="Unplaced"/>
</dbReference>
<keyword evidence="3" id="KW-0862">Zinc</keyword>
<dbReference type="WBParaSite" id="SMUV_0000949501-mRNA-1">
    <property type="protein sequence ID" value="SMUV_0000949501-mRNA-1"/>
    <property type="gene ID" value="SMUV_0000949501"/>
</dbReference>
<name>A0A0N5AX27_9BILA</name>
<proteinExistence type="predicted"/>
<evidence type="ECO:0000256" key="1">
    <source>
        <dbReference type="ARBA" id="ARBA00022723"/>
    </source>
</evidence>
<protein>
    <submittedName>
        <fullName evidence="6">CMP/dCMP-type deaminase domain-containing protein</fullName>
    </submittedName>
</protein>
<reference evidence="6" key="1">
    <citation type="submission" date="2017-02" db="UniProtKB">
        <authorList>
            <consortium name="WormBaseParasite"/>
        </authorList>
    </citation>
    <scope>IDENTIFICATION</scope>
</reference>
<dbReference type="STRING" id="451379.A0A0N5AX27"/>
<dbReference type="InterPro" id="IPR016193">
    <property type="entry name" value="Cytidine_deaminase-like"/>
</dbReference>
<organism evidence="5 6">
    <name type="scientific">Syphacia muris</name>
    <dbReference type="NCBI Taxonomy" id="451379"/>
    <lineage>
        <taxon>Eukaryota</taxon>
        <taxon>Metazoa</taxon>
        <taxon>Ecdysozoa</taxon>
        <taxon>Nematoda</taxon>
        <taxon>Chromadorea</taxon>
        <taxon>Rhabditida</taxon>
        <taxon>Spirurina</taxon>
        <taxon>Oxyuridomorpha</taxon>
        <taxon>Oxyuroidea</taxon>
        <taxon>Oxyuridae</taxon>
        <taxon>Syphacia</taxon>
    </lineage>
</organism>
<keyword evidence="5" id="KW-1185">Reference proteome</keyword>
<dbReference type="Gene3D" id="3.40.140.10">
    <property type="entry name" value="Cytidine Deaminase, domain 2"/>
    <property type="match status" value="1"/>
</dbReference>
<keyword evidence="2" id="KW-0378">Hydrolase</keyword>
<evidence type="ECO:0000256" key="3">
    <source>
        <dbReference type="ARBA" id="ARBA00022833"/>
    </source>
</evidence>
<dbReference type="GO" id="GO:0005634">
    <property type="term" value="C:nucleus"/>
    <property type="evidence" value="ECO:0007669"/>
    <property type="project" value="TreeGrafter"/>
</dbReference>
<dbReference type="PROSITE" id="PS51747">
    <property type="entry name" value="CYT_DCMP_DEAMINASES_2"/>
    <property type="match status" value="1"/>
</dbReference>
<evidence type="ECO:0000313" key="5">
    <source>
        <dbReference type="Proteomes" id="UP000046393"/>
    </source>
</evidence>
<accession>A0A0N5AX27</accession>
<dbReference type="PROSITE" id="PS00903">
    <property type="entry name" value="CYT_DCMP_DEAMINASES_1"/>
    <property type="match status" value="1"/>
</dbReference>
<keyword evidence="1" id="KW-0479">Metal-binding</keyword>
<evidence type="ECO:0000256" key="2">
    <source>
        <dbReference type="ARBA" id="ARBA00022801"/>
    </source>
</evidence>
<dbReference type="InterPro" id="IPR016192">
    <property type="entry name" value="APOBEC/CMP_deaminase_Zn-bd"/>
</dbReference>
<feature type="domain" description="CMP/dCMP-type deaminase" evidence="4">
    <location>
        <begin position="14"/>
        <end position="130"/>
    </location>
</feature>
<evidence type="ECO:0000313" key="6">
    <source>
        <dbReference type="WBParaSite" id="SMUV_0000949501-mRNA-1"/>
    </source>
</evidence>
<dbReference type="CDD" id="cd01285">
    <property type="entry name" value="nucleoside_deaminase"/>
    <property type="match status" value="1"/>
</dbReference>
<dbReference type="InterPro" id="IPR002125">
    <property type="entry name" value="CMP_dCMP_dom"/>
</dbReference>
<dbReference type="GO" id="GO:0002100">
    <property type="term" value="P:tRNA wobble adenosine to inosine editing"/>
    <property type="evidence" value="ECO:0007669"/>
    <property type="project" value="TreeGrafter"/>
</dbReference>
<dbReference type="PANTHER" id="PTHR11079">
    <property type="entry name" value="CYTOSINE DEAMINASE FAMILY MEMBER"/>
    <property type="match status" value="1"/>
</dbReference>